<dbReference type="PANTHER" id="PTHR36566:SF1">
    <property type="entry name" value="PYRIDINIUM-3,5-BISTHIOCARBOXYLIC ACID MONONUCLEOTIDE NICKEL INSERTION PROTEIN"/>
    <property type="match status" value="1"/>
</dbReference>
<proteinExistence type="inferred from homology"/>
<name>A0A942TJ06_9BACI</name>
<comment type="catalytic activity">
    <reaction evidence="2">
        <text>Ni(II)-pyridinium-3,5-bisthiocarboxylate mononucleotide = pyridinium-3,5-bisthiocarboxylate mononucleotide + Ni(2+)</text>
        <dbReference type="Rhea" id="RHEA:54784"/>
        <dbReference type="ChEBI" id="CHEBI:49786"/>
        <dbReference type="ChEBI" id="CHEBI:137372"/>
        <dbReference type="ChEBI" id="CHEBI:137373"/>
        <dbReference type="EC" id="4.99.1.12"/>
    </reaction>
</comment>
<evidence type="ECO:0000256" key="3">
    <source>
        <dbReference type="SAM" id="MobiDB-lite"/>
    </source>
</evidence>
<comment type="function">
    <text evidence="2">Involved in the biosynthesis of a nickel-pincer cofactor ((SCS)Ni(II) pincer complex). Binds Ni(2+), and functions in nickel delivery to pyridinium-3,5-bisthiocarboxylic acid mononucleotide (P2TMN), to form the mature cofactor. Is thus probably required for the activation of nickel-pincer cofactor-dependent enzymes.</text>
</comment>
<dbReference type="InterPro" id="IPR002822">
    <property type="entry name" value="Ni_insertion"/>
</dbReference>
<accession>A0A942TJ06</accession>
<dbReference type="Gene3D" id="3.10.20.300">
    <property type="entry name" value="mk0293 like domain"/>
    <property type="match status" value="1"/>
</dbReference>
<keyword evidence="2" id="KW-0456">Lyase</keyword>
<dbReference type="GO" id="GO:0016151">
    <property type="term" value="F:nickel cation binding"/>
    <property type="evidence" value="ECO:0007669"/>
    <property type="project" value="UniProtKB-UniRule"/>
</dbReference>
<reference evidence="4 5" key="1">
    <citation type="submission" date="2021-05" db="EMBL/GenBank/DDBJ databases">
        <title>Novel Bacillus species.</title>
        <authorList>
            <person name="Liu G."/>
        </authorList>
    </citation>
    <scope>NUCLEOTIDE SEQUENCE [LARGE SCALE GENOMIC DNA]</scope>
    <source>
        <strain evidence="5">FJAT-49780</strain>
    </source>
</reference>
<dbReference type="RefSeq" id="WP_213126371.1">
    <property type="nucleotide sequence ID" value="NZ_JAGYPG010000003.1"/>
</dbReference>
<evidence type="ECO:0000256" key="1">
    <source>
        <dbReference type="ARBA" id="ARBA00022596"/>
    </source>
</evidence>
<evidence type="ECO:0000256" key="2">
    <source>
        <dbReference type="HAMAP-Rule" id="MF_01074"/>
    </source>
</evidence>
<keyword evidence="5" id="KW-1185">Reference proteome</keyword>
<dbReference type="GO" id="GO:0051604">
    <property type="term" value="P:protein maturation"/>
    <property type="evidence" value="ECO:0007669"/>
    <property type="project" value="UniProtKB-UniRule"/>
</dbReference>
<evidence type="ECO:0000313" key="4">
    <source>
        <dbReference type="EMBL" id="MBS4197199.1"/>
    </source>
</evidence>
<dbReference type="PANTHER" id="PTHR36566">
    <property type="entry name" value="NICKEL INSERTION PROTEIN-RELATED"/>
    <property type="match status" value="1"/>
</dbReference>
<gene>
    <name evidence="2 4" type="primary">larC</name>
    <name evidence="4" type="ORF">KHA97_19275</name>
</gene>
<dbReference type="HAMAP" id="MF_01074">
    <property type="entry name" value="LarC"/>
    <property type="match status" value="1"/>
</dbReference>
<dbReference type="EMBL" id="JAGYPG010000003">
    <property type="protein sequence ID" value="MBS4197199.1"/>
    <property type="molecule type" value="Genomic_DNA"/>
</dbReference>
<dbReference type="AlphaFoldDB" id="A0A942TJ06"/>
<feature type="compositionally biased region" description="Basic residues" evidence="3">
    <location>
        <begin position="71"/>
        <end position="113"/>
    </location>
</feature>
<dbReference type="GO" id="GO:0016829">
    <property type="term" value="F:lyase activity"/>
    <property type="evidence" value="ECO:0007669"/>
    <property type="project" value="UniProtKB-UniRule"/>
</dbReference>
<dbReference type="Gene3D" id="3.30.70.1380">
    <property type="entry name" value="Transcriptional regulatory protein pf0864 domain like"/>
    <property type="match status" value="1"/>
</dbReference>
<comment type="similarity">
    <text evidence="2">Belongs to the LarC family.</text>
</comment>
<dbReference type="EC" id="4.99.1.12" evidence="2"/>
<sequence>MKALYIDCFSGISGDMMVGALIDAGASPEKIESELKKLNVSGYEIKCSRVMKEGISSIKFDVILDEEHTHGHDHHHNHDHSHHKHHHHGHNHDHGHHHHNHDHSHQEHHHGHDHSHDEYHHHQHSRYADIVKLIDESELSPKVKERSKQIFAPIAKSESKIHNMSIEDVHFHEVGAVDSIVDIVATAIALEELEIEKIITSYVPLGSGKIRISHGVYPVPAPATLDMMKNVPIAPTDLPYELTTPTGAGIIVSQSDSYGTLPAMKISSIGYGAGTRNIPGRPNVLRVIVGELLEENEQIVGKKETITVIECHMDDMTGEAFGYVMEKLLEEGALDVYYTPIFMKKNRPGTLVTVLAPENREANLTEILFKETTTLGVRKNKWSRSILDRKITEAETAFGPIKIKQALKKGQVIRAVPEYEDVKKVASEHGVSFQEVYNAALKSI</sequence>
<protein>
    <recommendedName>
        <fullName evidence="2">Pyridinium-3,5-bisthiocarboxylic acid mononucleotide nickel insertion protein</fullName>
        <shortName evidence="2">P2TMN nickel insertion protein</shortName>
        <ecNumber evidence="2">4.99.1.12</ecNumber>
    </recommendedName>
    <alternativeName>
        <fullName evidence="2">Nickel-pincer cofactor biosynthesis protein LarC</fullName>
    </alternativeName>
</protein>
<comment type="caution">
    <text evidence="4">The sequence shown here is derived from an EMBL/GenBank/DDBJ whole genome shotgun (WGS) entry which is preliminary data.</text>
</comment>
<dbReference type="NCBIfam" id="TIGR00299">
    <property type="entry name" value="nickel pincer cofactor biosynthesis protein LarC"/>
    <property type="match status" value="1"/>
</dbReference>
<dbReference type="Pfam" id="PF01969">
    <property type="entry name" value="Ni_insertion"/>
    <property type="match status" value="1"/>
</dbReference>
<feature type="compositionally biased region" description="Basic and acidic residues" evidence="3">
    <location>
        <begin position="114"/>
        <end position="124"/>
    </location>
</feature>
<evidence type="ECO:0000313" key="5">
    <source>
        <dbReference type="Proteomes" id="UP000681414"/>
    </source>
</evidence>
<organism evidence="4 5">
    <name type="scientific">Lederbergia citri</name>
    <dbReference type="NCBI Taxonomy" id="2833580"/>
    <lineage>
        <taxon>Bacteria</taxon>
        <taxon>Bacillati</taxon>
        <taxon>Bacillota</taxon>
        <taxon>Bacilli</taxon>
        <taxon>Bacillales</taxon>
        <taxon>Bacillaceae</taxon>
        <taxon>Lederbergia</taxon>
    </lineage>
</organism>
<dbReference type="Proteomes" id="UP000681414">
    <property type="component" value="Unassembled WGS sequence"/>
</dbReference>
<keyword evidence="1 2" id="KW-0533">Nickel</keyword>
<feature type="region of interest" description="Disordered" evidence="3">
    <location>
        <begin position="70"/>
        <end position="124"/>
    </location>
</feature>